<feature type="region of interest" description="Disordered" evidence="1">
    <location>
        <begin position="53"/>
        <end position="75"/>
    </location>
</feature>
<comment type="caution">
    <text evidence="2">The sequence shown here is derived from an EMBL/GenBank/DDBJ whole genome shotgun (WGS) entry which is preliminary data.</text>
</comment>
<organism evidence="2 3">
    <name type="scientific">Gymnopilus junonius</name>
    <name type="common">Spectacular rustgill mushroom</name>
    <name type="synonym">Gymnopilus spectabilis subsp. junonius</name>
    <dbReference type="NCBI Taxonomy" id="109634"/>
    <lineage>
        <taxon>Eukaryota</taxon>
        <taxon>Fungi</taxon>
        <taxon>Dikarya</taxon>
        <taxon>Basidiomycota</taxon>
        <taxon>Agaricomycotina</taxon>
        <taxon>Agaricomycetes</taxon>
        <taxon>Agaricomycetidae</taxon>
        <taxon>Agaricales</taxon>
        <taxon>Agaricineae</taxon>
        <taxon>Hymenogastraceae</taxon>
        <taxon>Gymnopilus</taxon>
    </lineage>
</organism>
<gene>
    <name evidence="2" type="ORF">CPB84DRAFT_1330963</name>
</gene>
<dbReference type="EMBL" id="JADNYJ010000068">
    <property type="protein sequence ID" value="KAF8892777.1"/>
    <property type="molecule type" value="Genomic_DNA"/>
</dbReference>
<dbReference type="Proteomes" id="UP000724874">
    <property type="component" value="Unassembled WGS sequence"/>
</dbReference>
<sequence>MRQTTKRDDPVTAGHYYLLRCYGTPESREYRSTLIYNLPVAFITLRTLSRSGTASASETQSKKNEGHNEKTRNNVRLRDRRCRMTGSVVRQRNRGYNFTGFQVAHIFPIGWVPSIPRPPTPHCLFDDYQIGIHPDCLEQITYDNKTYWARRLYRFEKDGAYDLQNCNYLHPPASMGQQLSVDYIIPNVQEPNDDLLRHHFETCILWHVSGAGKTPKLG</sequence>
<keyword evidence="3" id="KW-1185">Reference proteome</keyword>
<reference evidence="2" key="1">
    <citation type="submission" date="2020-11" db="EMBL/GenBank/DDBJ databases">
        <authorList>
            <consortium name="DOE Joint Genome Institute"/>
            <person name="Ahrendt S."/>
            <person name="Riley R."/>
            <person name="Andreopoulos W."/>
            <person name="LaButti K."/>
            <person name="Pangilinan J."/>
            <person name="Ruiz-duenas F.J."/>
            <person name="Barrasa J.M."/>
            <person name="Sanchez-Garcia M."/>
            <person name="Camarero S."/>
            <person name="Miyauchi S."/>
            <person name="Serrano A."/>
            <person name="Linde D."/>
            <person name="Babiker R."/>
            <person name="Drula E."/>
            <person name="Ayuso-Fernandez I."/>
            <person name="Pacheco R."/>
            <person name="Padilla G."/>
            <person name="Ferreira P."/>
            <person name="Barriuso J."/>
            <person name="Kellner H."/>
            <person name="Castanera R."/>
            <person name="Alfaro M."/>
            <person name="Ramirez L."/>
            <person name="Pisabarro A.G."/>
            <person name="Kuo A."/>
            <person name="Tritt A."/>
            <person name="Lipzen A."/>
            <person name="He G."/>
            <person name="Yan M."/>
            <person name="Ng V."/>
            <person name="Cullen D."/>
            <person name="Martin F."/>
            <person name="Rosso M.-N."/>
            <person name="Henrissat B."/>
            <person name="Hibbett D."/>
            <person name="Martinez A.T."/>
            <person name="Grigoriev I.V."/>
        </authorList>
    </citation>
    <scope>NUCLEOTIDE SEQUENCE</scope>
    <source>
        <strain evidence="2">AH 44721</strain>
    </source>
</reference>
<accession>A0A9P5NHN2</accession>
<name>A0A9P5NHN2_GYMJU</name>
<evidence type="ECO:0000313" key="3">
    <source>
        <dbReference type="Proteomes" id="UP000724874"/>
    </source>
</evidence>
<dbReference type="AlphaFoldDB" id="A0A9P5NHN2"/>
<proteinExistence type="predicted"/>
<evidence type="ECO:0008006" key="4">
    <source>
        <dbReference type="Google" id="ProtNLM"/>
    </source>
</evidence>
<dbReference type="OrthoDB" id="2142759at2759"/>
<feature type="compositionally biased region" description="Basic and acidic residues" evidence="1">
    <location>
        <begin position="60"/>
        <end position="72"/>
    </location>
</feature>
<evidence type="ECO:0000256" key="1">
    <source>
        <dbReference type="SAM" id="MobiDB-lite"/>
    </source>
</evidence>
<protein>
    <recommendedName>
        <fullName evidence="4">HNH nuclease domain-containing protein</fullName>
    </recommendedName>
</protein>
<evidence type="ECO:0000313" key="2">
    <source>
        <dbReference type="EMBL" id="KAF8892777.1"/>
    </source>
</evidence>